<dbReference type="SUPFAM" id="SSF53474">
    <property type="entry name" value="alpha/beta-Hydrolases"/>
    <property type="match status" value="1"/>
</dbReference>
<reference evidence="4" key="1">
    <citation type="journal article" date="2018" name="Gigascience">
        <title>Genome assembly of the Pink Ipe (Handroanthus impetiginosus, Bignoniaceae), a highly valued, ecologically keystone Neotropical timber forest tree.</title>
        <authorList>
            <person name="Silva-Junior O.B."/>
            <person name="Grattapaglia D."/>
            <person name="Novaes E."/>
            <person name="Collevatti R.G."/>
        </authorList>
    </citation>
    <scope>NUCLEOTIDE SEQUENCE [LARGE SCALE GENOMIC DNA]</scope>
    <source>
        <strain evidence="4">cv. UFG-1</strain>
    </source>
</reference>
<dbReference type="PANTHER" id="PTHR46086">
    <property type="entry name" value="ALPHA/BETA-HYDROLASES SUPERFAMILY PROTEIN"/>
    <property type="match status" value="1"/>
</dbReference>
<gene>
    <name evidence="3" type="ORF">CDL12_02030</name>
</gene>
<feature type="domain" description="Fungal lipase-type" evidence="2">
    <location>
        <begin position="201"/>
        <end position="358"/>
    </location>
</feature>
<dbReference type="AlphaFoldDB" id="A0A2G9I647"/>
<name>A0A2G9I647_9LAMI</name>
<proteinExistence type="predicted"/>
<protein>
    <submittedName>
        <fullName evidence="3">Putative lipase</fullName>
        <ecNumber evidence="3">3.1.1.3</ecNumber>
    </submittedName>
</protein>
<dbReference type="Pfam" id="PF01764">
    <property type="entry name" value="Lipase_3"/>
    <property type="match status" value="1"/>
</dbReference>
<evidence type="ECO:0000256" key="1">
    <source>
        <dbReference type="ARBA" id="ARBA00022801"/>
    </source>
</evidence>
<keyword evidence="1 3" id="KW-0378">Hydrolase</keyword>
<dbReference type="InterPro" id="IPR002921">
    <property type="entry name" value="Fungal_lipase-type"/>
</dbReference>
<evidence type="ECO:0000313" key="4">
    <source>
        <dbReference type="Proteomes" id="UP000231279"/>
    </source>
</evidence>
<dbReference type="STRING" id="429701.A0A2G9I647"/>
<dbReference type="CDD" id="cd00519">
    <property type="entry name" value="Lipase_3"/>
    <property type="match status" value="1"/>
</dbReference>
<organism evidence="3 4">
    <name type="scientific">Handroanthus impetiginosus</name>
    <dbReference type="NCBI Taxonomy" id="429701"/>
    <lineage>
        <taxon>Eukaryota</taxon>
        <taxon>Viridiplantae</taxon>
        <taxon>Streptophyta</taxon>
        <taxon>Embryophyta</taxon>
        <taxon>Tracheophyta</taxon>
        <taxon>Spermatophyta</taxon>
        <taxon>Magnoliopsida</taxon>
        <taxon>eudicotyledons</taxon>
        <taxon>Gunneridae</taxon>
        <taxon>Pentapetalae</taxon>
        <taxon>asterids</taxon>
        <taxon>lamiids</taxon>
        <taxon>Lamiales</taxon>
        <taxon>Bignoniaceae</taxon>
        <taxon>Crescentiina</taxon>
        <taxon>Tabebuia alliance</taxon>
        <taxon>Handroanthus</taxon>
    </lineage>
</organism>
<evidence type="ECO:0000259" key="2">
    <source>
        <dbReference type="Pfam" id="PF01764"/>
    </source>
</evidence>
<dbReference type="Gene3D" id="3.40.50.1820">
    <property type="entry name" value="alpha/beta hydrolase"/>
    <property type="match status" value="1"/>
</dbReference>
<sequence length="475" mass="54546">MASTCNKSFASNYMLLNPEEASLLELCKILFSRDIAKRRFVDCPDGVRQEPLGRRWIIFISVLAMKILKVVAKPMASFGSGVEYWLNLLSENGGFFRLILNSFTGKVKCPERTSASFLSIVGNIDKRIELDPQIGPDSKKYYSALSIMAAKASYENEDYIKYVVEDHWKMDFLGFYDLWNDYQDKATTQAFLLQDKKDKIIVSFRGTEPFDADSWSSDFDLSWYELPGVGRIHGGFMKALGLQKCDGWPQDQDDNKPETAYYAIRKMLRELLQKNDKAKFIVTGHSLGGALAILFPAVLALHEESFLLERLEGIYTFGQPRVGDENFGEFMKKVIENYKINYYRFVYSYDLVPRLPYDDSSFMFKHSEACVYYNSRYQGKVLAEEPDKNYFSIIWMIPKFINACWELMRSFIIPYIKGPEYKEGVLLRMIRVIGLIIGGVPAHCPPDYVNATRLGPSDVFVSIFSSNGQKMLKME</sequence>
<dbReference type="EMBL" id="NKXS01000287">
    <property type="protein sequence ID" value="PIN25224.1"/>
    <property type="molecule type" value="Genomic_DNA"/>
</dbReference>
<dbReference type="GO" id="GO:0004806">
    <property type="term" value="F:triacylglycerol lipase activity"/>
    <property type="evidence" value="ECO:0007669"/>
    <property type="project" value="UniProtKB-EC"/>
</dbReference>
<dbReference type="Proteomes" id="UP000231279">
    <property type="component" value="Unassembled WGS sequence"/>
</dbReference>
<dbReference type="EC" id="3.1.1.3" evidence="3"/>
<dbReference type="GO" id="GO:0006629">
    <property type="term" value="P:lipid metabolic process"/>
    <property type="evidence" value="ECO:0007669"/>
    <property type="project" value="InterPro"/>
</dbReference>
<comment type="caution">
    <text evidence="3">The sequence shown here is derived from an EMBL/GenBank/DDBJ whole genome shotgun (WGS) entry which is preliminary data.</text>
</comment>
<dbReference type="InterPro" id="IPR044819">
    <property type="entry name" value="OBL-like"/>
</dbReference>
<dbReference type="OrthoDB" id="438440at2759"/>
<evidence type="ECO:0000313" key="3">
    <source>
        <dbReference type="EMBL" id="PIN25224.1"/>
    </source>
</evidence>
<keyword evidence="4" id="KW-1185">Reference proteome</keyword>
<accession>A0A2G9I647</accession>
<dbReference type="PANTHER" id="PTHR46086:SF17">
    <property type="entry name" value="ALPHA_BETA-HYDROLASES SUPERFAMILY PROTEIN"/>
    <property type="match status" value="1"/>
</dbReference>
<dbReference type="InterPro" id="IPR029058">
    <property type="entry name" value="AB_hydrolase_fold"/>
</dbReference>